<evidence type="ECO:0000256" key="8">
    <source>
        <dbReference type="SAM" id="SignalP"/>
    </source>
</evidence>
<keyword evidence="4 7" id="KW-1133">Transmembrane helix</keyword>
<feature type="region of interest" description="Disordered" evidence="6">
    <location>
        <begin position="77"/>
        <end position="185"/>
    </location>
</feature>
<evidence type="ECO:0000313" key="10">
    <source>
        <dbReference type="Proteomes" id="UP001194468"/>
    </source>
</evidence>
<evidence type="ECO:0000256" key="1">
    <source>
        <dbReference type="ARBA" id="ARBA00004370"/>
    </source>
</evidence>
<comment type="subcellular location">
    <subcellularLocation>
        <location evidence="1">Membrane</location>
    </subcellularLocation>
</comment>
<sequence length="185" mass="19188">MAGEGDAVILIILAWLFPPAAVALVSGCGSDLCLNIFLTILGYLPGCLHAFWLVLKRAEANDRYGYKNWTYTGMGEYRPAHEAPPGVQPSGQAQPPPPPPPPPGQQPPPNVPPPTQAPVDQKGGYTAPPPAPAESKYSDEKAAGPAPPPPAPADPKYDQAPPQAPGDQKQADTTTAQSTAPASST</sequence>
<feature type="compositionally biased region" description="Low complexity" evidence="6">
    <location>
        <begin position="83"/>
        <end position="93"/>
    </location>
</feature>
<feature type="signal peptide" evidence="8">
    <location>
        <begin position="1"/>
        <end position="23"/>
    </location>
</feature>
<protein>
    <recommendedName>
        <fullName evidence="11">Stress response RCI peptide</fullName>
    </recommendedName>
</protein>
<reference evidence="9" key="1">
    <citation type="submission" date="2019-10" db="EMBL/GenBank/DDBJ databases">
        <authorList>
            <consortium name="DOE Joint Genome Institute"/>
            <person name="Kuo A."/>
            <person name="Miyauchi S."/>
            <person name="Kiss E."/>
            <person name="Drula E."/>
            <person name="Kohler A."/>
            <person name="Sanchez-Garcia M."/>
            <person name="Andreopoulos B."/>
            <person name="Barry K.W."/>
            <person name="Bonito G."/>
            <person name="Buee M."/>
            <person name="Carver A."/>
            <person name="Chen C."/>
            <person name="Cichocki N."/>
            <person name="Clum A."/>
            <person name="Culley D."/>
            <person name="Crous P.W."/>
            <person name="Fauchery L."/>
            <person name="Girlanda M."/>
            <person name="Hayes R."/>
            <person name="Keri Z."/>
            <person name="LaButti K."/>
            <person name="Lipzen A."/>
            <person name="Lombard V."/>
            <person name="Magnuson J."/>
            <person name="Maillard F."/>
            <person name="Morin E."/>
            <person name="Murat C."/>
            <person name="Nolan M."/>
            <person name="Ohm R."/>
            <person name="Pangilinan J."/>
            <person name="Pereira M."/>
            <person name="Perotto S."/>
            <person name="Peter M."/>
            <person name="Riley R."/>
            <person name="Sitrit Y."/>
            <person name="Stielow B."/>
            <person name="Szollosi G."/>
            <person name="Zifcakova L."/>
            <person name="Stursova M."/>
            <person name="Spatafora J.W."/>
            <person name="Tedersoo L."/>
            <person name="Vaario L.-M."/>
            <person name="Yamada A."/>
            <person name="Yan M."/>
            <person name="Wang P."/>
            <person name="Xu J."/>
            <person name="Bruns T."/>
            <person name="Baldrian P."/>
            <person name="Vilgalys R."/>
            <person name="Henrissat B."/>
            <person name="Grigoriev I.V."/>
            <person name="Hibbett D."/>
            <person name="Nagy L.G."/>
            <person name="Martin F.M."/>
        </authorList>
    </citation>
    <scope>NUCLEOTIDE SEQUENCE</scope>
    <source>
        <strain evidence="9">BED1</strain>
    </source>
</reference>
<gene>
    <name evidence="9" type="ORF">L210DRAFT_3517720</name>
</gene>
<feature type="compositionally biased region" description="Low complexity" evidence="6">
    <location>
        <begin position="171"/>
        <end position="185"/>
    </location>
</feature>
<feature type="compositionally biased region" description="Pro residues" evidence="6">
    <location>
        <begin position="94"/>
        <end position="116"/>
    </location>
</feature>
<keyword evidence="5 7" id="KW-0472">Membrane</keyword>
<feature type="chain" id="PRO_5042175131" description="Stress response RCI peptide" evidence="8">
    <location>
        <begin position="24"/>
        <end position="185"/>
    </location>
</feature>
<comment type="similarity">
    <text evidence="2">Belongs to the UPF0057 (PMP3) family.</text>
</comment>
<accession>A0AAD4C8C5</accession>
<evidence type="ECO:0000256" key="4">
    <source>
        <dbReference type="ARBA" id="ARBA00022989"/>
    </source>
</evidence>
<dbReference type="Pfam" id="PF01679">
    <property type="entry name" value="Pmp3"/>
    <property type="match status" value="1"/>
</dbReference>
<keyword evidence="8" id="KW-0732">Signal</keyword>
<organism evidence="9 10">
    <name type="scientific">Boletus edulis BED1</name>
    <dbReference type="NCBI Taxonomy" id="1328754"/>
    <lineage>
        <taxon>Eukaryota</taxon>
        <taxon>Fungi</taxon>
        <taxon>Dikarya</taxon>
        <taxon>Basidiomycota</taxon>
        <taxon>Agaricomycotina</taxon>
        <taxon>Agaricomycetes</taxon>
        <taxon>Agaricomycetidae</taxon>
        <taxon>Boletales</taxon>
        <taxon>Boletineae</taxon>
        <taxon>Boletaceae</taxon>
        <taxon>Boletoideae</taxon>
        <taxon>Boletus</taxon>
    </lineage>
</organism>
<evidence type="ECO:0000256" key="3">
    <source>
        <dbReference type="ARBA" id="ARBA00022692"/>
    </source>
</evidence>
<dbReference type="EMBL" id="WHUW01000001">
    <property type="protein sequence ID" value="KAF8452210.1"/>
    <property type="molecule type" value="Genomic_DNA"/>
</dbReference>
<reference evidence="9" key="2">
    <citation type="journal article" date="2020" name="Nat. Commun.">
        <title>Large-scale genome sequencing of mycorrhizal fungi provides insights into the early evolution of symbiotic traits.</title>
        <authorList>
            <person name="Miyauchi S."/>
            <person name="Kiss E."/>
            <person name="Kuo A."/>
            <person name="Drula E."/>
            <person name="Kohler A."/>
            <person name="Sanchez-Garcia M."/>
            <person name="Morin E."/>
            <person name="Andreopoulos B."/>
            <person name="Barry K.W."/>
            <person name="Bonito G."/>
            <person name="Buee M."/>
            <person name="Carver A."/>
            <person name="Chen C."/>
            <person name="Cichocki N."/>
            <person name="Clum A."/>
            <person name="Culley D."/>
            <person name="Crous P.W."/>
            <person name="Fauchery L."/>
            <person name="Girlanda M."/>
            <person name="Hayes R.D."/>
            <person name="Keri Z."/>
            <person name="LaButti K."/>
            <person name="Lipzen A."/>
            <person name="Lombard V."/>
            <person name="Magnuson J."/>
            <person name="Maillard F."/>
            <person name="Murat C."/>
            <person name="Nolan M."/>
            <person name="Ohm R.A."/>
            <person name="Pangilinan J."/>
            <person name="Pereira M.F."/>
            <person name="Perotto S."/>
            <person name="Peter M."/>
            <person name="Pfister S."/>
            <person name="Riley R."/>
            <person name="Sitrit Y."/>
            <person name="Stielow J.B."/>
            <person name="Szollosi G."/>
            <person name="Zifcakova L."/>
            <person name="Stursova M."/>
            <person name="Spatafora J.W."/>
            <person name="Tedersoo L."/>
            <person name="Vaario L.M."/>
            <person name="Yamada A."/>
            <person name="Yan M."/>
            <person name="Wang P."/>
            <person name="Xu J."/>
            <person name="Bruns T."/>
            <person name="Baldrian P."/>
            <person name="Vilgalys R."/>
            <person name="Dunand C."/>
            <person name="Henrissat B."/>
            <person name="Grigoriev I.V."/>
            <person name="Hibbett D."/>
            <person name="Nagy L.G."/>
            <person name="Martin F.M."/>
        </authorList>
    </citation>
    <scope>NUCLEOTIDE SEQUENCE</scope>
    <source>
        <strain evidence="9">BED1</strain>
    </source>
</reference>
<feature type="transmembrane region" description="Helical" evidence="7">
    <location>
        <begin position="34"/>
        <end position="55"/>
    </location>
</feature>
<evidence type="ECO:0000313" key="9">
    <source>
        <dbReference type="EMBL" id="KAF8452210.1"/>
    </source>
</evidence>
<dbReference type="PANTHER" id="PTHR21659">
    <property type="entry name" value="HYDROPHOBIC PROTEIN RCI2 LOW TEMPERATURE AND SALT RESPONSIVE PROTEIN LTI6 -RELATED"/>
    <property type="match status" value="1"/>
</dbReference>
<dbReference type="PANTHER" id="PTHR21659:SF40">
    <property type="entry name" value="PHOSPHATIDYLSERINE DECARBOXYLASE"/>
    <property type="match status" value="1"/>
</dbReference>
<proteinExistence type="inferred from homology"/>
<evidence type="ECO:0000256" key="7">
    <source>
        <dbReference type="SAM" id="Phobius"/>
    </source>
</evidence>
<evidence type="ECO:0000256" key="6">
    <source>
        <dbReference type="SAM" id="MobiDB-lite"/>
    </source>
</evidence>
<keyword evidence="10" id="KW-1185">Reference proteome</keyword>
<dbReference type="Proteomes" id="UP001194468">
    <property type="component" value="Unassembled WGS sequence"/>
</dbReference>
<evidence type="ECO:0000256" key="2">
    <source>
        <dbReference type="ARBA" id="ARBA00009530"/>
    </source>
</evidence>
<dbReference type="GO" id="GO:0016020">
    <property type="term" value="C:membrane"/>
    <property type="evidence" value="ECO:0007669"/>
    <property type="project" value="UniProtKB-SubCell"/>
</dbReference>
<keyword evidence="3 7" id="KW-0812">Transmembrane</keyword>
<comment type="caution">
    <text evidence="9">The sequence shown here is derived from an EMBL/GenBank/DDBJ whole genome shotgun (WGS) entry which is preliminary data.</text>
</comment>
<evidence type="ECO:0008006" key="11">
    <source>
        <dbReference type="Google" id="ProtNLM"/>
    </source>
</evidence>
<dbReference type="AlphaFoldDB" id="A0AAD4C8C5"/>
<name>A0AAD4C8C5_BOLED</name>
<evidence type="ECO:0000256" key="5">
    <source>
        <dbReference type="ARBA" id="ARBA00023136"/>
    </source>
</evidence>
<dbReference type="InterPro" id="IPR000612">
    <property type="entry name" value="PMP3"/>
</dbReference>